<evidence type="ECO:0000313" key="6">
    <source>
        <dbReference type="Proteomes" id="UP000219327"/>
    </source>
</evidence>
<sequence length="247" mass="27235">MSRILVTGMSGLVGQSVRQKLATDHDLSALNRSNVEGVPTVQASLDDYEGIRPAFDGIDTVVHLAAKITDAVGWDELLAINVIGTRNVFEAAADAGVKRVVFTSSGATVSGWERSEPYRSIVAGDYDNVGEIPMIDETTATRPGNLYASTKVFGESIARRYAYEHDMSVISLRIGWASEVDRAENARQISVFNSRRDVVQAIERSLTAELAEEYDVFFILSNNRWGYRNIEHARQVLGYEPQDSADE</sequence>
<evidence type="ECO:0000256" key="2">
    <source>
        <dbReference type="ARBA" id="ARBA00023002"/>
    </source>
</evidence>
<gene>
    <name evidence="5" type="ORF">CNE99_09190</name>
</gene>
<dbReference type="GO" id="GO:0016491">
    <property type="term" value="F:oxidoreductase activity"/>
    <property type="evidence" value="ECO:0007669"/>
    <property type="project" value="UniProtKB-KW"/>
</dbReference>
<protein>
    <recommendedName>
        <fullName evidence="4">NAD-dependent epimerase/dehydratase domain-containing protein</fullName>
    </recommendedName>
</protein>
<dbReference type="Gene3D" id="3.40.50.720">
    <property type="entry name" value="NAD(P)-binding Rossmann-like Domain"/>
    <property type="match status" value="1"/>
</dbReference>
<dbReference type="InterPro" id="IPR001509">
    <property type="entry name" value="Epimerase_deHydtase"/>
</dbReference>
<organism evidence="5 6">
    <name type="scientific">OM182 bacterium MED-G24</name>
    <dbReference type="NCBI Taxonomy" id="1986255"/>
    <lineage>
        <taxon>Bacteria</taxon>
        <taxon>Pseudomonadati</taxon>
        <taxon>Pseudomonadota</taxon>
        <taxon>Gammaproteobacteria</taxon>
        <taxon>OMG group</taxon>
        <taxon>OM182 clade</taxon>
    </lineage>
</organism>
<proteinExistence type="inferred from homology"/>
<comment type="caution">
    <text evidence="5">The sequence shown here is derived from an EMBL/GenBank/DDBJ whole genome shotgun (WGS) entry which is preliminary data.</text>
</comment>
<evidence type="ECO:0000256" key="3">
    <source>
        <dbReference type="ARBA" id="ARBA00023027"/>
    </source>
</evidence>
<reference evidence="5 6" key="1">
    <citation type="submission" date="2017-08" db="EMBL/GenBank/DDBJ databases">
        <title>Fine stratification of microbial communities through a metagenomic profile of the photic zone.</title>
        <authorList>
            <person name="Haro-Moreno J.M."/>
            <person name="Lopez-Perez M."/>
            <person name="De La Torre J."/>
            <person name="Picazo A."/>
            <person name="Camacho A."/>
            <person name="Rodriguez-Valera F."/>
        </authorList>
    </citation>
    <scope>NUCLEOTIDE SEQUENCE [LARGE SCALE GENOMIC DNA]</scope>
    <source>
        <strain evidence="5">MED-G24</strain>
    </source>
</reference>
<dbReference type="EMBL" id="NTKD01000061">
    <property type="protein sequence ID" value="PDH36757.1"/>
    <property type="molecule type" value="Genomic_DNA"/>
</dbReference>
<evidence type="ECO:0000313" key="5">
    <source>
        <dbReference type="EMBL" id="PDH36757.1"/>
    </source>
</evidence>
<comment type="similarity">
    <text evidence="1">Belongs to the NAD(P)-dependent epimerase/dehydratase family.</text>
</comment>
<dbReference type="AlphaFoldDB" id="A0A2A5WKF5"/>
<keyword evidence="2" id="KW-0560">Oxidoreductase</keyword>
<dbReference type="Proteomes" id="UP000219327">
    <property type="component" value="Unassembled WGS sequence"/>
</dbReference>
<accession>A0A2A5WKF5</accession>
<keyword evidence="3" id="KW-0520">NAD</keyword>
<dbReference type="Pfam" id="PF01370">
    <property type="entry name" value="Epimerase"/>
    <property type="match status" value="1"/>
</dbReference>
<dbReference type="PANTHER" id="PTHR43103:SF5">
    <property type="entry name" value="4-EPIMERASE, PUTATIVE (AFU_ORTHOLOGUE AFUA_7G00360)-RELATED"/>
    <property type="match status" value="1"/>
</dbReference>
<name>A0A2A5WKF5_9GAMM</name>
<dbReference type="InterPro" id="IPR036291">
    <property type="entry name" value="NAD(P)-bd_dom_sf"/>
</dbReference>
<evidence type="ECO:0000256" key="1">
    <source>
        <dbReference type="ARBA" id="ARBA00007637"/>
    </source>
</evidence>
<dbReference type="PANTHER" id="PTHR43103">
    <property type="entry name" value="NUCLEOSIDE-DIPHOSPHATE-SUGAR EPIMERASE"/>
    <property type="match status" value="1"/>
</dbReference>
<dbReference type="SUPFAM" id="SSF51735">
    <property type="entry name" value="NAD(P)-binding Rossmann-fold domains"/>
    <property type="match status" value="1"/>
</dbReference>
<evidence type="ECO:0000259" key="4">
    <source>
        <dbReference type="Pfam" id="PF01370"/>
    </source>
</evidence>
<feature type="domain" description="NAD-dependent epimerase/dehydratase" evidence="4">
    <location>
        <begin position="4"/>
        <end position="174"/>
    </location>
</feature>